<dbReference type="InterPro" id="IPR029052">
    <property type="entry name" value="Metallo-depent_PP-like"/>
</dbReference>
<evidence type="ECO:0000259" key="2">
    <source>
        <dbReference type="Pfam" id="PF12850"/>
    </source>
</evidence>
<reference evidence="4" key="1">
    <citation type="journal article" date="2020" name="mSystems">
        <title>Genome- and Community-Level Interaction Insights into Carbon Utilization and Element Cycling Functions of Hydrothermarchaeota in Hydrothermal Sediment.</title>
        <authorList>
            <person name="Zhou Z."/>
            <person name="Liu Y."/>
            <person name="Xu W."/>
            <person name="Pan J."/>
            <person name="Luo Z.H."/>
            <person name="Li M."/>
        </authorList>
    </citation>
    <scope>NUCLEOTIDE SEQUENCE [LARGE SCALE GENOMIC DNA]</scope>
    <source>
        <strain evidence="3">SpSt-265</strain>
        <strain evidence="4">SpSt-465</strain>
    </source>
</reference>
<accession>A0A7C3ELC8</accession>
<comment type="caution">
    <text evidence="4">The sequence shown here is derived from an EMBL/GenBank/DDBJ whole genome shotgun (WGS) entry which is preliminary data.</text>
</comment>
<evidence type="ECO:0000313" key="4">
    <source>
        <dbReference type="EMBL" id="HFJ53309.1"/>
    </source>
</evidence>
<comment type="similarity">
    <text evidence="1">Belongs to the metallophosphoesterase superfamily. YfcE family.</text>
</comment>
<evidence type="ECO:0000313" key="3">
    <source>
        <dbReference type="EMBL" id="HEA87388.1"/>
    </source>
</evidence>
<protein>
    <submittedName>
        <fullName evidence="4">Metallophosphoesterase</fullName>
    </submittedName>
</protein>
<dbReference type="Pfam" id="PF12850">
    <property type="entry name" value="Metallophos_2"/>
    <property type="match status" value="1"/>
</dbReference>
<dbReference type="PANTHER" id="PTHR42850:SF2">
    <property type="entry name" value="BLL5683 PROTEIN"/>
    <property type="match status" value="1"/>
</dbReference>
<dbReference type="EMBL" id="DSTU01000002">
    <property type="protein sequence ID" value="HFJ53309.1"/>
    <property type="molecule type" value="Genomic_DNA"/>
</dbReference>
<organism evidence="4">
    <name type="scientific">candidate division WOR-3 bacterium</name>
    <dbReference type="NCBI Taxonomy" id="2052148"/>
    <lineage>
        <taxon>Bacteria</taxon>
        <taxon>Bacteria division WOR-3</taxon>
    </lineage>
</organism>
<dbReference type="InterPro" id="IPR024654">
    <property type="entry name" value="Calcineurin-like_PHP_lpxH"/>
</dbReference>
<proteinExistence type="inferred from homology"/>
<dbReference type="InterPro" id="IPR050126">
    <property type="entry name" value="Ap4A_hydrolase"/>
</dbReference>
<dbReference type="Gene3D" id="3.60.21.10">
    <property type="match status" value="1"/>
</dbReference>
<feature type="domain" description="Calcineurin-like phosphoesterase" evidence="2">
    <location>
        <begin position="1"/>
        <end position="203"/>
    </location>
</feature>
<dbReference type="EMBL" id="DSLG01000006">
    <property type="protein sequence ID" value="HEA87388.1"/>
    <property type="molecule type" value="Genomic_DNA"/>
</dbReference>
<dbReference type="InterPro" id="IPR011152">
    <property type="entry name" value="Pesterase_MJ0912"/>
</dbReference>
<name>A0A7C3ELC8_UNCW3</name>
<dbReference type="PANTHER" id="PTHR42850">
    <property type="entry name" value="METALLOPHOSPHOESTERASE"/>
    <property type="match status" value="1"/>
</dbReference>
<dbReference type="GO" id="GO:0005737">
    <property type="term" value="C:cytoplasm"/>
    <property type="evidence" value="ECO:0007669"/>
    <property type="project" value="TreeGrafter"/>
</dbReference>
<dbReference type="GO" id="GO:0016791">
    <property type="term" value="F:phosphatase activity"/>
    <property type="evidence" value="ECO:0007669"/>
    <property type="project" value="TreeGrafter"/>
</dbReference>
<dbReference type="AlphaFoldDB" id="A0A7C3ELC8"/>
<gene>
    <name evidence="3" type="ORF">ENP94_05165</name>
    <name evidence="4" type="ORF">ENS16_01290</name>
</gene>
<dbReference type="SUPFAM" id="SSF56300">
    <property type="entry name" value="Metallo-dependent phosphatases"/>
    <property type="match status" value="1"/>
</dbReference>
<sequence length="242" mass="27002">MRIGIFSDVHSNLEALVAVLSFFREKEVQWLLCCGDVVGYGPNPEKCIELVRISRAKVVAGNHDWAVAGRIGIGSFNSIAAQAVRWTQTRLKEQEISYLRNLPLTEDVGPFHLVHSAPSSPSLWEYITTLEDAEEEMGSFIADICFIGHTHIPFAVERISGRQARIITGSSFELRPDAKYLINVGSVGQPRNGDPRACCLVIDWDERRAEFHRLKYDFTITQKKITTAGLPAFLAERLATGT</sequence>
<evidence type="ECO:0000256" key="1">
    <source>
        <dbReference type="ARBA" id="ARBA00008950"/>
    </source>
</evidence>
<dbReference type="PIRSF" id="PIRSF000883">
    <property type="entry name" value="Pesterase_MJ0912"/>
    <property type="match status" value="1"/>
</dbReference>